<feature type="compositionally biased region" description="Low complexity" evidence="1">
    <location>
        <begin position="146"/>
        <end position="158"/>
    </location>
</feature>
<organism evidence="3">
    <name type="scientific">Aureococcus anophagefferens</name>
    <name type="common">Harmful bloom alga</name>
    <dbReference type="NCBI Taxonomy" id="44056"/>
    <lineage>
        <taxon>Eukaryota</taxon>
        <taxon>Sar</taxon>
        <taxon>Stramenopiles</taxon>
        <taxon>Ochrophyta</taxon>
        <taxon>Pelagophyceae</taxon>
        <taxon>Pelagomonadales</taxon>
        <taxon>Pelagomonadaceae</taxon>
        <taxon>Aureococcus</taxon>
    </lineage>
</organism>
<dbReference type="Proteomes" id="UP000002729">
    <property type="component" value="Unassembled WGS sequence"/>
</dbReference>
<gene>
    <name evidence="2" type="ORF">AURANDRAFT_62897</name>
</gene>
<feature type="region of interest" description="Disordered" evidence="1">
    <location>
        <begin position="63"/>
        <end position="206"/>
    </location>
</feature>
<keyword evidence="3" id="KW-1185">Reference proteome</keyword>
<dbReference type="GeneID" id="20224088"/>
<evidence type="ECO:0000313" key="2">
    <source>
        <dbReference type="EMBL" id="EGB09339.1"/>
    </source>
</evidence>
<dbReference type="RefSeq" id="XP_009035420.1">
    <property type="nucleotide sequence ID" value="XM_009037172.1"/>
</dbReference>
<name>F0Y4M5_AURAN</name>
<dbReference type="InParanoid" id="F0Y4M5"/>
<evidence type="ECO:0000313" key="3">
    <source>
        <dbReference type="Proteomes" id="UP000002729"/>
    </source>
</evidence>
<dbReference type="KEGG" id="aaf:AURANDRAFT_62897"/>
<accession>F0Y4M5</accession>
<dbReference type="EMBL" id="GL833125">
    <property type="protein sequence ID" value="EGB09339.1"/>
    <property type="molecule type" value="Genomic_DNA"/>
</dbReference>
<proteinExistence type="predicted"/>
<feature type="compositionally biased region" description="Basic residues" evidence="1">
    <location>
        <begin position="130"/>
        <end position="142"/>
    </location>
</feature>
<sequence>MAQPEAQKYRGLEATPNIFAATKEKDASLQEEQAFFAQMEKFSERPMISIEVDRESSSFAVVGALPAQPRSAPAADRRRPSPSPPSRSLLVPPRRSSGRESPVGVGETVPRSSATYDPGTDTDDSPRLWRPPKKGKGLFSRKPRPDAGAAAPAGARAWSPPPAPRPGAAPGRRPPALESVRSRAAAPPRPRARSSSAPPTQASPGEVVFRADAAGATDHGEMLPALADDGAVSTCGHGGLGLGLRCERGDALSRIGATAHGVEISGSAPNRQASDFDAIFAAVDAADAIEPAGRSHRPAPHRDSSDVACGCMGSWGENIAYDDGCADVGCAGDAWSDGDEAALSTSPDTYLGSVLAYLSMTPATCAGDQRYYETDDEVGLTD</sequence>
<reference evidence="2 3" key="1">
    <citation type="journal article" date="2011" name="Proc. Natl. Acad. Sci. U.S.A.">
        <title>Niche of harmful alga Aureococcus anophagefferens revealed through ecogenomics.</title>
        <authorList>
            <person name="Gobler C.J."/>
            <person name="Berry D.L."/>
            <person name="Dyhrman S.T."/>
            <person name="Wilhelm S.W."/>
            <person name="Salamov A."/>
            <person name="Lobanov A.V."/>
            <person name="Zhang Y."/>
            <person name="Collier J.L."/>
            <person name="Wurch L.L."/>
            <person name="Kustka A.B."/>
            <person name="Dill B.D."/>
            <person name="Shah M."/>
            <person name="VerBerkmoes N.C."/>
            <person name="Kuo A."/>
            <person name="Terry A."/>
            <person name="Pangilinan J."/>
            <person name="Lindquist E.A."/>
            <person name="Lucas S."/>
            <person name="Paulsen I.T."/>
            <person name="Hattenrath-Lehmann T.K."/>
            <person name="Talmage S.C."/>
            <person name="Walker E.A."/>
            <person name="Koch F."/>
            <person name="Burson A.M."/>
            <person name="Marcoval M.A."/>
            <person name="Tang Y.Z."/>
            <person name="Lecleir G.R."/>
            <person name="Coyne K.J."/>
            <person name="Berg G.M."/>
            <person name="Bertrand E.M."/>
            <person name="Saito M.A."/>
            <person name="Gladyshev V.N."/>
            <person name="Grigoriev I.V."/>
        </authorList>
    </citation>
    <scope>NUCLEOTIDE SEQUENCE [LARGE SCALE GENOMIC DNA]</scope>
    <source>
        <strain evidence="3">CCMP 1984</strain>
    </source>
</reference>
<feature type="compositionally biased region" description="Low complexity" evidence="1">
    <location>
        <begin position="86"/>
        <end position="95"/>
    </location>
</feature>
<evidence type="ECO:0000256" key="1">
    <source>
        <dbReference type="SAM" id="MobiDB-lite"/>
    </source>
</evidence>
<dbReference type="AlphaFoldDB" id="F0Y4M5"/>
<protein>
    <submittedName>
        <fullName evidence="2">Uncharacterized protein</fullName>
    </submittedName>
</protein>